<evidence type="ECO:0000313" key="2">
    <source>
        <dbReference type="EMBL" id="KGA12888.1"/>
    </source>
</evidence>
<dbReference type="PANTHER" id="PTHR24023">
    <property type="entry name" value="COLLAGEN ALPHA"/>
    <property type="match status" value="1"/>
</dbReference>
<evidence type="ECO:0000256" key="1">
    <source>
        <dbReference type="SAM" id="MobiDB-lite"/>
    </source>
</evidence>
<organism evidence="2">
    <name type="scientific">freshwater metagenome</name>
    <dbReference type="NCBI Taxonomy" id="449393"/>
    <lineage>
        <taxon>unclassified sequences</taxon>
        <taxon>metagenomes</taxon>
        <taxon>ecological metagenomes</taxon>
    </lineage>
</organism>
<dbReference type="GO" id="GO:0030198">
    <property type="term" value="P:extracellular matrix organization"/>
    <property type="evidence" value="ECO:0007669"/>
    <property type="project" value="TreeGrafter"/>
</dbReference>
<dbReference type="GO" id="GO:0031012">
    <property type="term" value="C:extracellular matrix"/>
    <property type="evidence" value="ECO:0007669"/>
    <property type="project" value="TreeGrafter"/>
</dbReference>
<dbReference type="EMBL" id="JNSK01000189">
    <property type="protein sequence ID" value="KGA12888.1"/>
    <property type="molecule type" value="Genomic_DNA"/>
</dbReference>
<sequence length="397" mass="38072">MKSTSKILISSITLLAIFSANTVAADAANKPKAAGRTAASIPNTILSGVGAPSNSIGIDGDFYIDVKNSNIYGPKIKKKWPAPVSLKGTNGAPGSDGRSGSDGKTITNASTLAGPKGDQGEKGEEGDIGPKGDQGLRGEVGETGPQGIPGVAGAQGPIGLTGATGLQGPAGAGAQGAPGATGATGAQGPAGATGPQGPSGSGATGAQGPAGPTGATGAVGSVGAQGPAGAAGATGATGLTGSTGPTGATGAQGIQGLSVGLKGSVSFANQLAGGANSTTISSTFLVLESGKNYVLQIQVHLRSATNPLVIIDQILGMSVTATGAAPVITSKYFGASGTYYKDSTRVFEITLYADVVINGSSTNSASDLVVNVFTPDVVTEALLVTGSYSGVMVGSIA</sequence>
<dbReference type="InterPro" id="IPR008160">
    <property type="entry name" value="Collagen"/>
</dbReference>
<feature type="compositionally biased region" description="Basic and acidic residues" evidence="1">
    <location>
        <begin position="118"/>
        <end position="140"/>
    </location>
</feature>
<name>A0A094S4Z5_9ZZZZ</name>
<feature type="compositionally biased region" description="Polar residues" evidence="1">
    <location>
        <begin position="102"/>
        <end position="111"/>
    </location>
</feature>
<feature type="compositionally biased region" description="Low complexity" evidence="1">
    <location>
        <begin position="206"/>
        <end position="222"/>
    </location>
</feature>
<feature type="compositionally biased region" description="Low complexity" evidence="1">
    <location>
        <begin position="177"/>
        <end position="196"/>
    </location>
</feature>
<feature type="region of interest" description="Disordered" evidence="1">
    <location>
        <begin position="82"/>
        <end position="222"/>
    </location>
</feature>
<dbReference type="PANTHER" id="PTHR24023:SF1095">
    <property type="entry name" value="EGF-LIKE DOMAIN-CONTAINING PROTEIN"/>
    <property type="match status" value="1"/>
</dbReference>
<reference evidence="2" key="1">
    <citation type="submission" date="2014-05" db="EMBL/GenBank/DDBJ databases">
        <title>Key roles for freshwater Actinobacteria revealed by deep metagenomic sequencing.</title>
        <authorList>
            <person name="Ghai R."/>
            <person name="Mizuno C.M."/>
            <person name="Picazo A."/>
            <person name="Camacho A."/>
            <person name="Rodriguez-Valera F."/>
        </authorList>
    </citation>
    <scope>NUCLEOTIDE SEQUENCE</scope>
</reference>
<evidence type="ECO:0008006" key="3">
    <source>
        <dbReference type="Google" id="ProtNLM"/>
    </source>
</evidence>
<dbReference type="Pfam" id="PF01391">
    <property type="entry name" value="Collagen"/>
    <property type="match status" value="1"/>
</dbReference>
<dbReference type="GO" id="GO:0005615">
    <property type="term" value="C:extracellular space"/>
    <property type="evidence" value="ECO:0007669"/>
    <property type="project" value="TreeGrafter"/>
</dbReference>
<dbReference type="AlphaFoldDB" id="A0A094S4Z5"/>
<dbReference type="GO" id="GO:0030020">
    <property type="term" value="F:extracellular matrix structural constituent conferring tensile strength"/>
    <property type="evidence" value="ECO:0007669"/>
    <property type="project" value="TreeGrafter"/>
</dbReference>
<protein>
    <recommendedName>
        <fullName evidence="3">BclA C-terminal domain-containing protein</fullName>
    </recommendedName>
</protein>
<proteinExistence type="predicted"/>
<gene>
    <name evidence="2" type="ORF">GM50_23515</name>
</gene>
<accession>A0A094S4Z5</accession>
<comment type="caution">
    <text evidence="2">The sequence shown here is derived from an EMBL/GenBank/DDBJ whole genome shotgun (WGS) entry which is preliminary data.</text>
</comment>
<dbReference type="InterPro" id="IPR050149">
    <property type="entry name" value="Collagen_superfamily"/>
</dbReference>